<evidence type="ECO:0000256" key="2">
    <source>
        <dbReference type="ARBA" id="ARBA00008466"/>
    </source>
</evidence>
<name>A0A120K0U5_9SACH</name>
<dbReference type="UniPathway" id="UPA00331">
    <property type="reaction ID" value="UER00451"/>
</dbReference>
<keyword evidence="10 12" id="KW-0704">Schiff base</keyword>
<evidence type="ECO:0000256" key="3">
    <source>
        <dbReference type="ARBA" id="ARBA00022691"/>
    </source>
</evidence>
<evidence type="ECO:0000256" key="9">
    <source>
        <dbReference type="ARBA" id="ARBA00023239"/>
    </source>
</evidence>
<evidence type="ECO:0000256" key="5">
    <source>
        <dbReference type="ARBA" id="ARBA00022813"/>
    </source>
</evidence>
<evidence type="ECO:0000313" key="19">
    <source>
        <dbReference type="Proteomes" id="UP000243052"/>
    </source>
</evidence>
<dbReference type="GO" id="GO:0008295">
    <property type="term" value="P:spermidine biosynthetic process"/>
    <property type="evidence" value="ECO:0007669"/>
    <property type="project" value="UniProtKB-KW"/>
</dbReference>
<keyword evidence="19" id="KW-1185">Reference proteome</keyword>
<dbReference type="STRING" id="45286.A0A120K0U5"/>
<feature type="binding site" evidence="14">
    <location>
        <position position="86"/>
    </location>
    <ligand>
        <name>substrate</name>
    </ligand>
</feature>
<feature type="binding site" evidence="14">
    <location>
        <position position="27"/>
    </location>
    <ligand>
        <name>substrate</name>
    </ligand>
</feature>
<evidence type="ECO:0000256" key="14">
    <source>
        <dbReference type="PIRSR" id="PIRSR001355-2"/>
    </source>
</evidence>
<feature type="modified residue" description="Pyruvic acid (Ser); by autocatalysis" evidence="15">
    <location>
        <position position="87"/>
    </location>
</feature>
<comment type="cofactor">
    <cofactor evidence="12">
        <name>pyruvate</name>
        <dbReference type="ChEBI" id="CHEBI:15361"/>
    </cofactor>
    <text evidence="12">Binds 1 pyruvoyl group covalently per subunit.</text>
</comment>
<organism evidence="18 19">
    <name type="scientific">Eremothecium sinecaudum</name>
    <dbReference type="NCBI Taxonomy" id="45286"/>
    <lineage>
        <taxon>Eukaryota</taxon>
        <taxon>Fungi</taxon>
        <taxon>Dikarya</taxon>
        <taxon>Ascomycota</taxon>
        <taxon>Saccharomycotina</taxon>
        <taxon>Saccharomycetes</taxon>
        <taxon>Saccharomycetales</taxon>
        <taxon>Saccharomycetaceae</taxon>
        <taxon>Eremothecium</taxon>
    </lineage>
</organism>
<comment type="similarity">
    <text evidence="2 12">Belongs to the eukaryotic AdoMetDC family.</text>
</comment>
<keyword evidence="3 12" id="KW-0949">S-adenosyl-L-methionine</keyword>
<feature type="active site" description="Proton donor; for catalytic activity" evidence="13">
    <location>
        <position position="101"/>
    </location>
</feature>
<dbReference type="PANTHER" id="PTHR11570:SF0">
    <property type="entry name" value="S-ADENOSYLMETHIONINE DECARBOXYLASE PROENZYME"/>
    <property type="match status" value="1"/>
</dbReference>
<accession>A0A120K0U5</accession>
<evidence type="ECO:0000256" key="13">
    <source>
        <dbReference type="PIRSR" id="PIRSR001355-1"/>
    </source>
</evidence>
<feature type="chain" id="PRO_5042322845" description="S-adenosylmethionine decarboxylase alpha chain" evidence="17">
    <location>
        <begin position="87"/>
        <end position="390"/>
    </location>
</feature>
<dbReference type="InterPro" id="IPR018166">
    <property type="entry name" value="S-AdoMet_deCO2ase_CS"/>
</dbReference>
<dbReference type="InterPro" id="IPR001985">
    <property type="entry name" value="S-AdoMet_decarboxylase_euk"/>
</dbReference>
<keyword evidence="6 12" id="KW-0745">Spermidine biosynthesis</keyword>
<dbReference type="Proteomes" id="UP000243052">
    <property type="component" value="Chromosome ii"/>
</dbReference>
<evidence type="ECO:0000256" key="6">
    <source>
        <dbReference type="ARBA" id="ARBA00023066"/>
    </source>
</evidence>
<comment type="pathway">
    <text evidence="1 12">Amine and polyamine biosynthesis; S-adenosylmethioninamine biosynthesis; S-adenosylmethioninamine from S-adenosyl-L-methionine: step 1/1.</text>
</comment>
<evidence type="ECO:0000256" key="12">
    <source>
        <dbReference type="PIRNR" id="PIRNR001355"/>
    </source>
</evidence>
<keyword evidence="7 12" id="KW-0620">Polyamine biosynthesis</keyword>
<dbReference type="EC" id="4.1.1.50" evidence="12"/>
<dbReference type="FunFam" id="3.60.90.10:FF:000011">
    <property type="entry name" value="S-adenosylmethionine decarboxylase proenzyme"/>
    <property type="match status" value="1"/>
</dbReference>
<dbReference type="PIRSF" id="PIRSF001355">
    <property type="entry name" value="S-AdenosylMet_decarboxylase"/>
    <property type="match status" value="1"/>
</dbReference>
<keyword evidence="8 12" id="KW-0865">Zymogen</keyword>
<dbReference type="Gene3D" id="3.60.90.10">
    <property type="entry name" value="S-adenosylmethionine decarboxylase"/>
    <property type="match status" value="1"/>
</dbReference>
<evidence type="ECO:0000256" key="8">
    <source>
        <dbReference type="ARBA" id="ARBA00023145"/>
    </source>
</evidence>
<evidence type="ECO:0000256" key="4">
    <source>
        <dbReference type="ARBA" id="ARBA00022793"/>
    </source>
</evidence>
<dbReference type="InterPro" id="IPR048283">
    <property type="entry name" value="AdoMetDC-like"/>
</dbReference>
<evidence type="ECO:0000256" key="17">
    <source>
        <dbReference type="PIRSR" id="PIRSR001355-5"/>
    </source>
</evidence>
<dbReference type="PANTHER" id="PTHR11570">
    <property type="entry name" value="S-ADENOSYLMETHIONINE DECARBOXYLASE"/>
    <property type="match status" value="1"/>
</dbReference>
<evidence type="ECO:0000256" key="15">
    <source>
        <dbReference type="PIRSR" id="PIRSR001355-3"/>
    </source>
</evidence>
<keyword evidence="9 12" id="KW-0456">Lyase</keyword>
<keyword evidence="5 16" id="KW-0068">Autocatalytic cleavage</keyword>
<dbReference type="GeneID" id="28721859"/>
<dbReference type="Pfam" id="PF01536">
    <property type="entry name" value="SAM_decarbox"/>
    <property type="match status" value="1"/>
</dbReference>
<sequence>MTTMDQDAEHSFINHELSVNLDSTNAFEGPEKLLEIWFYPNEASIPNKKSLRSISLDDWSEMLDLMKCKVLSIKKTAKMDAFLLSESSMFVFDHKLTLKTCGTTTTLLCLEKLLRTVTEVLSWDFLHPVEGKYSPYKVFYSRRCFMFPHKQLSVHRSWSDEVNYLKGFFTSGSSYVIGPSDQCNHWKLYVTETNKDLETQVGPENKDETLEILMTGLDPKVAQKFYYDRTPSAGSTVTEGESGHTVGNQMTKITKLDAIYDNKTNSKLIQDSFAFTPCGYSANMMIDEKYYYNTHITPECDWSYASFESNLPVAEISAGTQTQLDIVNKVTSIFCPTDFCLTFFAKNTLNENFLSHTELLDEVPNYERKDKVIQYLDDYHLVYIRYTRAE</sequence>
<evidence type="ECO:0000313" key="18">
    <source>
        <dbReference type="EMBL" id="AMD18704.1"/>
    </source>
</evidence>
<dbReference type="GO" id="GO:0006597">
    <property type="term" value="P:spermine biosynthetic process"/>
    <property type="evidence" value="ECO:0007669"/>
    <property type="project" value="InterPro"/>
</dbReference>
<keyword evidence="11 12" id="KW-0670">Pyruvate</keyword>
<reference evidence="18 19" key="1">
    <citation type="submission" date="2016-01" db="EMBL/GenBank/DDBJ databases">
        <title>Genome sequence of the yeast Holleya sinecauda.</title>
        <authorList>
            <person name="Dietrich F.S."/>
        </authorList>
    </citation>
    <scope>NUCLEOTIDE SEQUENCE [LARGE SCALE GENOMIC DNA]</scope>
    <source>
        <strain evidence="18 19">ATCC 58844</strain>
    </source>
</reference>
<proteinExistence type="inferred from homology"/>
<dbReference type="InterPro" id="IPR016067">
    <property type="entry name" value="S-AdoMet_deCO2ase_core"/>
</dbReference>
<dbReference type="GO" id="GO:0005829">
    <property type="term" value="C:cytosol"/>
    <property type="evidence" value="ECO:0007669"/>
    <property type="project" value="TreeGrafter"/>
</dbReference>
<dbReference type="PROSITE" id="PS01336">
    <property type="entry name" value="ADOMETDC"/>
    <property type="match status" value="1"/>
</dbReference>
<evidence type="ECO:0000256" key="7">
    <source>
        <dbReference type="ARBA" id="ARBA00023115"/>
    </source>
</evidence>
<protein>
    <recommendedName>
        <fullName evidence="12">S-adenosylmethionine decarboxylase proenzyme</fullName>
        <ecNumber evidence="12">4.1.1.50</ecNumber>
    </recommendedName>
</protein>
<evidence type="ECO:0000256" key="16">
    <source>
        <dbReference type="PIRSR" id="PIRSR001355-4"/>
    </source>
</evidence>
<feature type="binding site" evidence="14">
    <location>
        <position position="275"/>
    </location>
    <ligand>
        <name>substrate</name>
    </ligand>
</feature>
<evidence type="ECO:0000256" key="10">
    <source>
        <dbReference type="ARBA" id="ARBA00023270"/>
    </source>
</evidence>
<dbReference type="NCBIfam" id="TIGR00535">
    <property type="entry name" value="SAM_DCase"/>
    <property type="match status" value="1"/>
</dbReference>
<evidence type="ECO:0000256" key="11">
    <source>
        <dbReference type="ARBA" id="ARBA00023317"/>
    </source>
</evidence>
<dbReference type="GO" id="GO:0004014">
    <property type="term" value="F:adenosylmethionine decarboxylase activity"/>
    <property type="evidence" value="ECO:0007669"/>
    <property type="project" value="UniProtKB-EC"/>
</dbReference>
<feature type="active site" description="Proton acceptor; for processing activity" evidence="13">
    <location>
        <position position="295"/>
    </location>
</feature>
<dbReference type="AlphaFoldDB" id="A0A120K0U5"/>
<dbReference type="EMBL" id="CP014242">
    <property type="protein sequence ID" value="AMD18704.1"/>
    <property type="molecule type" value="Genomic_DNA"/>
</dbReference>
<comment type="catalytic activity">
    <reaction evidence="12">
        <text>S-adenosyl-L-methionine + H(+) = S-adenosyl 3-(methylsulfanyl)propylamine + CO2</text>
        <dbReference type="Rhea" id="RHEA:15981"/>
        <dbReference type="ChEBI" id="CHEBI:15378"/>
        <dbReference type="ChEBI" id="CHEBI:16526"/>
        <dbReference type="ChEBI" id="CHEBI:57443"/>
        <dbReference type="ChEBI" id="CHEBI:59789"/>
        <dbReference type="EC" id="4.1.1.50"/>
    </reaction>
</comment>
<feature type="binding site" evidence="14">
    <location>
        <position position="299"/>
    </location>
    <ligand>
        <name>substrate</name>
    </ligand>
</feature>
<dbReference type="RefSeq" id="XP_017985700.1">
    <property type="nucleotide sequence ID" value="XM_018130204.1"/>
</dbReference>
<feature type="site" description="Cleavage (non-hydrolytic); by autolysis" evidence="16">
    <location>
        <begin position="86"/>
        <end position="87"/>
    </location>
</feature>
<feature type="active site" description="Schiff-base intermediate with substrate; via pyruvic acid" evidence="13">
    <location>
        <position position="87"/>
    </location>
</feature>
<dbReference type="SUPFAM" id="SSF56276">
    <property type="entry name" value="S-adenosylmethionine decarboxylase"/>
    <property type="match status" value="1"/>
</dbReference>
<gene>
    <name evidence="18" type="ORF">AW171_hschr2219</name>
</gene>
<feature type="chain" id="PRO_5042322846" description="S-adenosylmethionine decarboxylase beta chain" evidence="17">
    <location>
        <begin position="1"/>
        <end position="86"/>
    </location>
</feature>
<feature type="active site" description="Proton acceptor; for processing activity" evidence="13">
    <location>
        <position position="281"/>
    </location>
</feature>
<keyword evidence="4 12" id="KW-0210">Decarboxylase</keyword>
<evidence type="ECO:0000256" key="1">
    <source>
        <dbReference type="ARBA" id="ARBA00004911"/>
    </source>
</evidence>
<dbReference type="OrthoDB" id="1068353at2759"/>